<dbReference type="GO" id="GO:0005737">
    <property type="term" value="C:cytoplasm"/>
    <property type="evidence" value="ECO:0007669"/>
    <property type="project" value="UniProtKB-ARBA"/>
</dbReference>
<evidence type="ECO:0000313" key="10">
    <source>
        <dbReference type="EnsemblPlants" id="QL11p007847:mrna"/>
    </source>
</evidence>
<dbReference type="SUPFAM" id="SSF89009">
    <property type="entry name" value="GAT-like domain"/>
    <property type="match status" value="1"/>
</dbReference>
<organism evidence="10 11">
    <name type="scientific">Quercus lobata</name>
    <name type="common">Valley oak</name>
    <dbReference type="NCBI Taxonomy" id="97700"/>
    <lineage>
        <taxon>Eukaryota</taxon>
        <taxon>Viridiplantae</taxon>
        <taxon>Streptophyta</taxon>
        <taxon>Embryophyta</taxon>
        <taxon>Tracheophyta</taxon>
        <taxon>Spermatophyta</taxon>
        <taxon>Magnoliopsida</taxon>
        <taxon>eudicotyledons</taxon>
        <taxon>Gunneridae</taxon>
        <taxon>Pentapetalae</taxon>
        <taxon>rosids</taxon>
        <taxon>fabids</taxon>
        <taxon>Fagales</taxon>
        <taxon>Fagaceae</taxon>
        <taxon>Quercus</taxon>
    </lineage>
</organism>
<feature type="region of interest" description="Disordered" evidence="7">
    <location>
        <begin position="908"/>
        <end position="974"/>
    </location>
</feature>
<dbReference type="InterPro" id="IPR044836">
    <property type="entry name" value="TOL_plant"/>
</dbReference>
<dbReference type="Proteomes" id="UP000594261">
    <property type="component" value="Chromosome 11"/>
</dbReference>
<dbReference type="Pfam" id="PF10536">
    <property type="entry name" value="PMD"/>
    <property type="match status" value="1"/>
</dbReference>
<feature type="compositionally biased region" description="Pro residues" evidence="7">
    <location>
        <begin position="486"/>
        <end position="520"/>
    </location>
</feature>
<sequence length="974" mass="108328">MANVQMQDNRVIDIIKLLRLEGLFRAPSREIDNCLISALVERWRPETHTFHLPHGEMTITLQDVEVIFGLPIDGDVLVGPTAVVDDGGWRQLCTELLGFSPPNDNKTLVGQRILISRLVEAVAAPLPHDATEMQIHRYARCYILALIGEKLFMDKSGDRVHLMFLDFMRNLRDPPQYSWGSGCLAWLYRELCRASEKGASQIGGVCTLVQYWAWARLPFLCPRIEPPPGCDYGPWPYAPLAFKWVRVPSPKSRPSGMALVHYRELLVIMQPEQIVWQPYEAHFGHLPEFCVAGRDTWTARVPLVCFCIVERHHPDRVLRQFGLAQERPDHVVYDDRLHKIDLRGKVEKNWREEHGPYIISWEMRRQQLCHAPPQIGEMPRNHAYYVCQAHNHVRRVLNNVAGLGGGPAVNEHANNGDETEVAAAATLSTSAAPVSTPTRGHRATTSPSTSAARGRLRPATAIPSTSAVKGRGRRATTPRVVTTLEMPPPIPQASPQPEVPSPIPYASPQPEVPSPSPPSQPNFDVSIDQNVTPPILPETPSYPHTGSSAPTPGLYIEQDYPPTASSSDPLGPPVGIDTVEPHTDVPDKHPPHEPSPPRGRPQRSRRAPTCGTGGHKIGHRGPAMAQTRLIRDNNDATSENLDEPDWAMNLDICDIINTEKINSIELIRGIKRRIMLKSPRIQYLALVLLETCVKNCEKAFLEVAAERVLDEMVKLIEDPQTVVNNRNKALMLIESWGESTNELRHLPVYEETYKSLRSRGIQFPGRDNESLAPIFTPARSVSESELNEGLPRQIERDLPVQSFTAEQTKEAFDVARNSIELLTTVLSSSPQQDALQDDLTTTLVQQCRQAQFTIRRIIETAGDNEALLFEALNVNDEIQKVLSKFEELKKPSVPLEPEPAMIPVAVEPDQSPRHAKEDALIRKPAGSRGGGQGGSTDEMMDDLDEMIFGKKGGGTSESGHDSKKQPPKGDLISL</sequence>
<dbReference type="InterPro" id="IPR019557">
    <property type="entry name" value="AminoTfrase-like_pln_mobile"/>
</dbReference>
<keyword evidence="4" id="KW-0597">Phosphoprotein</keyword>
<dbReference type="GO" id="GO:0016020">
    <property type="term" value="C:membrane"/>
    <property type="evidence" value="ECO:0007669"/>
    <property type="project" value="UniProtKB-SubCell"/>
</dbReference>
<dbReference type="SUPFAM" id="SSF48464">
    <property type="entry name" value="ENTH/VHS domain"/>
    <property type="match status" value="1"/>
</dbReference>
<dbReference type="InterPro" id="IPR002014">
    <property type="entry name" value="VHS_dom"/>
</dbReference>
<evidence type="ECO:0000256" key="1">
    <source>
        <dbReference type="ARBA" id="ARBA00004170"/>
    </source>
</evidence>
<feature type="compositionally biased region" description="Basic and acidic residues" evidence="7">
    <location>
        <begin position="579"/>
        <end position="592"/>
    </location>
</feature>
<proteinExistence type="inferred from homology"/>
<dbReference type="PROSITE" id="PS50909">
    <property type="entry name" value="GAT"/>
    <property type="match status" value="1"/>
</dbReference>
<comment type="similarity">
    <text evidence="2">Belongs to the TOM1 family.</text>
</comment>
<feature type="region of interest" description="Disordered" evidence="7">
    <location>
        <begin position="429"/>
        <end position="620"/>
    </location>
</feature>
<dbReference type="FunFam" id="1.25.40.90:FF:000038">
    <property type="entry name" value="TOM1-like protein 2"/>
    <property type="match status" value="1"/>
</dbReference>
<accession>A0A7N2MW33</accession>
<dbReference type="GO" id="GO:0043328">
    <property type="term" value="P:protein transport to vacuole involved in ubiquitin-dependent protein catabolic process via the multivesicular body sorting pathway"/>
    <property type="evidence" value="ECO:0007669"/>
    <property type="project" value="InterPro"/>
</dbReference>
<dbReference type="EnsemblPlants" id="QL11p007847:mrna">
    <property type="protein sequence ID" value="QL11p007847:mrna"/>
    <property type="gene ID" value="QL11p007847"/>
</dbReference>
<evidence type="ECO:0000256" key="7">
    <source>
        <dbReference type="SAM" id="MobiDB-lite"/>
    </source>
</evidence>
<dbReference type="Pfam" id="PF03127">
    <property type="entry name" value="GAT"/>
    <property type="match status" value="1"/>
</dbReference>
<dbReference type="PROSITE" id="PS50179">
    <property type="entry name" value="VHS"/>
    <property type="match status" value="1"/>
</dbReference>
<evidence type="ECO:0000256" key="3">
    <source>
        <dbReference type="ARBA" id="ARBA00022448"/>
    </source>
</evidence>
<dbReference type="Pfam" id="PF00790">
    <property type="entry name" value="VHS"/>
    <property type="match status" value="1"/>
</dbReference>
<dbReference type="CDD" id="cd03561">
    <property type="entry name" value="VHS"/>
    <property type="match status" value="1"/>
</dbReference>
<dbReference type="PANTHER" id="PTHR46646">
    <property type="entry name" value="TOM1-LIKE PROTEIN 1"/>
    <property type="match status" value="1"/>
</dbReference>
<dbReference type="Gene3D" id="1.25.40.90">
    <property type="match status" value="1"/>
</dbReference>
<dbReference type="InterPro" id="IPR008942">
    <property type="entry name" value="ENTH_VHS"/>
</dbReference>
<evidence type="ECO:0000256" key="6">
    <source>
        <dbReference type="ARBA" id="ARBA00023136"/>
    </source>
</evidence>
<evidence type="ECO:0000259" key="9">
    <source>
        <dbReference type="PROSITE" id="PS50909"/>
    </source>
</evidence>
<feature type="domain" description="GAT" evidence="9">
    <location>
        <begin position="803"/>
        <end position="890"/>
    </location>
</feature>
<dbReference type="CDD" id="cd14231">
    <property type="entry name" value="GAT_GGA-like_plant"/>
    <property type="match status" value="1"/>
</dbReference>
<dbReference type="SMART" id="SM00288">
    <property type="entry name" value="VHS"/>
    <property type="match status" value="1"/>
</dbReference>
<evidence type="ECO:0000256" key="5">
    <source>
        <dbReference type="ARBA" id="ARBA00022927"/>
    </source>
</evidence>
<feature type="domain" description="VHS" evidence="8">
    <location>
        <begin position="636"/>
        <end position="764"/>
    </location>
</feature>
<keyword evidence="6" id="KW-0472">Membrane</keyword>
<dbReference type="EMBL" id="LRBV02000011">
    <property type="status" value="NOT_ANNOTATED_CDS"/>
    <property type="molecule type" value="Genomic_DNA"/>
</dbReference>
<protein>
    <submittedName>
        <fullName evidence="10">Uncharacterized protein</fullName>
    </submittedName>
</protein>
<feature type="compositionally biased region" description="Basic and acidic residues" evidence="7">
    <location>
        <begin position="910"/>
        <end position="921"/>
    </location>
</feature>
<dbReference type="InParanoid" id="A0A7N2MW33"/>
<feature type="compositionally biased region" description="Low complexity" evidence="7">
    <location>
        <begin position="429"/>
        <end position="438"/>
    </location>
</feature>
<evidence type="ECO:0000259" key="8">
    <source>
        <dbReference type="PROSITE" id="PS50179"/>
    </source>
</evidence>
<keyword evidence="11" id="KW-1185">Reference proteome</keyword>
<reference evidence="10" key="2">
    <citation type="submission" date="2021-01" db="UniProtKB">
        <authorList>
            <consortium name="EnsemblPlants"/>
        </authorList>
    </citation>
    <scope>IDENTIFICATION</scope>
</reference>
<dbReference type="InterPro" id="IPR004152">
    <property type="entry name" value="GAT_dom"/>
</dbReference>
<dbReference type="Gene3D" id="1.20.58.160">
    <property type="match status" value="1"/>
</dbReference>
<dbReference type="InterPro" id="IPR038425">
    <property type="entry name" value="GAT_sf"/>
</dbReference>
<comment type="subcellular location">
    <subcellularLocation>
        <location evidence="1">Membrane</location>
        <topology evidence="1">Peripheral membrane protein</topology>
    </subcellularLocation>
</comment>
<keyword evidence="3" id="KW-0813">Transport</keyword>
<name>A0A7N2MW33_QUELO</name>
<evidence type="ECO:0000313" key="11">
    <source>
        <dbReference type="Proteomes" id="UP000594261"/>
    </source>
</evidence>
<reference evidence="10 11" key="1">
    <citation type="journal article" date="2016" name="G3 (Bethesda)">
        <title>First Draft Assembly and Annotation of the Genome of a California Endemic Oak Quercus lobata Nee (Fagaceae).</title>
        <authorList>
            <person name="Sork V.L."/>
            <person name="Fitz-Gibbon S.T."/>
            <person name="Puiu D."/>
            <person name="Crepeau M."/>
            <person name="Gugger P.F."/>
            <person name="Sherman R."/>
            <person name="Stevens K."/>
            <person name="Langley C.H."/>
            <person name="Pellegrini M."/>
            <person name="Salzberg S.L."/>
        </authorList>
    </citation>
    <scope>NUCLEOTIDE SEQUENCE [LARGE SCALE GENOMIC DNA]</scope>
    <source>
        <strain evidence="10 11">cv. SW786</strain>
    </source>
</reference>
<keyword evidence="5" id="KW-0653">Protein transport</keyword>
<dbReference type="AlphaFoldDB" id="A0A7N2MW33"/>
<dbReference type="Gramene" id="QL11p007847:mrna">
    <property type="protein sequence ID" value="QL11p007847:mrna"/>
    <property type="gene ID" value="QL11p007847"/>
</dbReference>
<dbReference type="PANTHER" id="PTHR46646:SF1">
    <property type="entry name" value="TOM1-LIKE PROTEIN 1"/>
    <property type="match status" value="1"/>
</dbReference>
<evidence type="ECO:0000256" key="2">
    <source>
        <dbReference type="ARBA" id="ARBA00007708"/>
    </source>
</evidence>
<evidence type="ECO:0000256" key="4">
    <source>
        <dbReference type="ARBA" id="ARBA00022553"/>
    </source>
</evidence>
<dbReference type="GO" id="GO:0043130">
    <property type="term" value="F:ubiquitin binding"/>
    <property type="evidence" value="ECO:0007669"/>
    <property type="project" value="InterPro"/>
</dbReference>
<dbReference type="GO" id="GO:0035091">
    <property type="term" value="F:phosphatidylinositol binding"/>
    <property type="evidence" value="ECO:0007669"/>
    <property type="project" value="InterPro"/>
</dbReference>